<comment type="caution">
    <text evidence="2">The sequence shown here is derived from an EMBL/GenBank/DDBJ whole genome shotgun (WGS) entry which is preliminary data.</text>
</comment>
<gene>
    <name evidence="2" type="ORF">EWH70_15015</name>
</gene>
<organism evidence="2 3">
    <name type="scientific">Amycolatopsis suaedae</name>
    <dbReference type="NCBI Taxonomy" id="2510978"/>
    <lineage>
        <taxon>Bacteria</taxon>
        <taxon>Bacillati</taxon>
        <taxon>Actinomycetota</taxon>
        <taxon>Actinomycetes</taxon>
        <taxon>Pseudonocardiales</taxon>
        <taxon>Pseudonocardiaceae</taxon>
        <taxon>Amycolatopsis</taxon>
    </lineage>
</organism>
<dbReference type="Pfam" id="PF18937">
    <property type="entry name" value="DUF5685"/>
    <property type="match status" value="1"/>
</dbReference>
<feature type="region of interest" description="Disordered" evidence="1">
    <location>
        <begin position="286"/>
        <end position="336"/>
    </location>
</feature>
<keyword evidence="3" id="KW-1185">Reference proteome</keyword>
<evidence type="ECO:0000256" key="1">
    <source>
        <dbReference type="SAM" id="MobiDB-lite"/>
    </source>
</evidence>
<evidence type="ECO:0000313" key="3">
    <source>
        <dbReference type="Proteomes" id="UP000292003"/>
    </source>
</evidence>
<dbReference type="OrthoDB" id="3210612at2"/>
<proteinExistence type="predicted"/>
<protein>
    <recommendedName>
        <fullName evidence="4">Regulatory protein</fullName>
    </recommendedName>
</protein>
<dbReference type="InterPro" id="IPR043740">
    <property type="entry name" value="DUF5685"/>
</dbReference>
<dbReference type="RefSeq" id="WP_130476007.1">
    <property type="nucleotide sequence ID" value="NZ_SFCC01000007.1"/>
</dbReference>
<evidence type="ECO:0008006" key="4">
    <source>
        <dbReference type="Google" id="ProtNLM"/>
    </source>
</evidence>
<dbReference type="EMBL" id="SFCC01000007">
    <property type="protein sequence ID" value="RZQ63003.1"/>
    <property type="molecule type" value="Genomic_DNA"/>
</dbReference>
<dbReference type="Proteomes" id="UP000292003">
    <property type="component" value="Unassembled WGS sequence"/>
</dbReference>
<evidence type="ECO:0000313" key="2">
    <source>
        <dbReference type="EMBL" id="RZQ63003.1"/>
    </source>
</evidence>
<reference evidence="2 3" key="1">
    <citation type="submission" date="2019-02" db="EMBL/GenBank/DDBJ databases">
        <title>Draft genome sequence of Amycolatopsis sp. 8-3EHSu isolated from roots of Suaeda maritima.</title>
        <authorList>
            <person name="Duangmal K."/>
            <person name="Chantavorakit T."/>
        </authorList>
    </citation>
    <scope>NUCLEOTIDE SEQUENCE [LARGE SCALE GENOMIC DNA]</scope>
    <source>
        <strain evidence="2 3">8-3EHSu</strain>
    </source>
</reference>
<dbReference type="AlphaFoldDB" id="A0A4Q7J9C3"/>
<feature type="compositionally biased region" description="Pro residues" evidence="1">
    <location>
        <begin position="308"/>
        <end position="330"/>
    </location>
</feature>
<sequence>MFGILRPCRHRLSPRLHADWLAHLCGLCLTLRDEHGHLARVVTNYDGLMISSLVEAQAPAGQGRRDAGPCPLRAMRPTSVASGAGAQLAATVSLVLAAAKVRDHVVDGDGMFSRRTVAGAARRVADRWATQGGATGSRIGFDTTVLTEAVDRQGEVERALLTGDPVLLATEPTEQATAAAFAHTAVLAGRPENAAALAEAGRLFGRAAHLLDAVEDLTRDRESGAWNPLLATGTDLGQARRHCDDAVHGVRLALAEVELGDGGLTHQLLAHELHQAVHRTFGHHEIGVRDPYGHQPGMPGPYHQAPYPAQPPPYGPGGPTPPPPPPPAPPGGGGKGGAYDGKGGGCWVPKFRVPPRKRNFFAGCGIAAYMCCTCQICCRDPWPGPWSGKPHSSCDCDCDCCNCDC</sequence>
<accession>A0A4Q7J9C3</accession>
<name>A0A4Q7J9C3_9PSEU</name>